<proteinExistence type="predicted"/>
<name>A0A1F5NWB5_9BACT</name>
<evidence type="ECO:0000256" key="1">
    <source>
        <dbReference type="SAM" id="Phobius"/>
    </source>
</evidence>
<protein>
    <recommendedName>
        <fullName evidence="4">DUF2231 domain-containing protein</fullName>
    </recommendedName>
</protein>
<dbReference type="Proteomes" id="UP000178892">
    <property type="component" value="Unassembled WGS sequence"/>
</dbReference>
<feature type="transmembrane region" description="Helical" evidence="1">
    <location>
        <begin position="45"/>
        <end position="68"/>
    </location>
</feature>
<dbReference type="AlphaFoldDB" id="A0A1F5NWB5"/>
<evidence type="ECO:0000313" key="2">
    <source>
        <dbReference type="EMBL" id="OGE81863.1"/>
    </source>
</evidence>
<dbReference type="STRING" id="1817825.A2720_03310"/>
<feature type="transmembrane region" description="Helical" evidence="1">
    <location>
        <begin position="12"/>
        <end position="33"/>
    </location>
</feature>
<dbReference type="EMBL" id="MFEL01000003">
    <property type="protein sequence ID" value="OGE81863.1"/>
    <property type="molecule type" value="Genomic_DNA"/>
</dbReference>
<reference evidence="2 3" key="1">
    <citation type="journal article" date="2016" name="Nat. Commun.">
        <title>Thousands of microbial genomes shed light on interconnected biogeochemical processes in an aquifer system.</title>
        <authorList>
            <person name="Anantharaman K."/>
            <person name="Brown C.T."/>
            <person name="Hug L.A."/>
            <person name="Sharon I."/>
            <person name="Castelle C.J."/>
            <person name="Probst A.J."/>
            <person name="Thomas B.C."/>
            <person name="Singh A."/>
            <person name="Wilkins M.J."/>
            <person name="Karaoz U."/>
            <person name="Brodie E.L."/>
            <person name="Williams K.H."/>
            <person name="Hubbard S.S."/>
            <person name="Banfield J.F."/>
        </authorList>
    </citation>
    <scope>NUCLEOTIDE SEQUENCE [LARGE SCALE GENOMIC DNA]</scope>
</reference>
<gene>
    <name evidence="2" type="ORF">A2720_03310</name>
</gene>
<feature type="transmembrane region" description="Helical" evidence="1">
    <location>
        <begin position="98"/>
        <end position="117"/>
    </location>
</feature>
<organism evidence="2 3">
    <name type="scientific">Candidatus Doudnabacteria bacterium RIFCSPHIGHO2_01_FULL_46_24</name>
    <dbReference type="NCBI Taxonomy" id="1817825"/>
    <lineage>
        <taxon>Bacteria</taxon>
        <taxon>Candidatus Doudnaibacteriota</taxon>
    </lineage>
</organism>
<evidence type="ECO:0008006" key="4">
    <source>
        <dbReference type="Google" id="ProtNLM"/>
    </source>
</evidence>
<keyword evidence="1" id="KW-1133">Transmembrane helix</keyword>
<feature type="transmembrane region" description="Helical" evidence="1">
    <location>
        <begin position="129"/>
        <end position="154"/>
    </location>
</feature>
<keyword evidence="1" id="KW-0472">Membrane</keyword>
<keyword evidence="1" id="KW-0812">Transmembrane</keyword>
<evidence type="ECO:0000313" key="3">
    <source>
        <dbReference type="Proteomes" id="UP000178892"/>
    </source>
</evidence>
<comment type="caution">
    <text evidence="2">The sequence shown here is derived from an EMBL/GenBank/DDBJ whole genome shotgun (WGS) entry which is preliminary data.</text>
</comment>
<accession>A0A1F5NWB5</accession>
<sequence>MILTDLLSNKPVLVGLHLGFAIVGIDLLLWHLGELVAGVGSSKRLKWVAVFAAGSFGLSWFVGGYYYVKFYGSLVKPVILKSAVPWAHAVVMESKEHIFLFILPLALTILFLSFLSMEELKNNGLKKPLMFLVGLTAGLSLLIGLMGFIISSAARWG</sequence>